<feature type="transmembrane region" description="Helical" evidence="6">
    <location>
        <begin position="173"/>
        <end position="192"/>
    </location>
</feature>
<evidence type="ECO:0000256" key="1">
    <source>
        <dbReference type="ARBA" id="ARBA00004141"/>
    </source>
</evidence>
<dbReference type="PANTHER" id="PTHR31102">
    <property type="match status" value="1"/>
</dbReference>
<dbReference type="InterPro" id="IPR006153">
    <property type="entry name" value="Cation/H_exchanger_TM"/>
</dbReference>
<comment type="similarity">
    <text evidence="2">Belongs to the monovalent cation:proton antiporter 1 (CPA1) transporter (TC 2.A.36) family.</text>
</comment>
<feature type="transmembrane region" description="Helical" evidence="6">
    <location>
        <begin position="314"/>
        <end position="331"/>
    </location>
</feature>
<name>A0AA39ISL1_9BILA</name>
<dbReference type="PANTHER" id="PTHR31102:SF1">
    <property type="entry name" value="CATION_H+ EXCHANGER DOMAIN-CONTAINING PROTEIN"/>
    <property type="match status" value="1"/>
</dbReference>
<evidence type="ECO:0000256" key="5">
    <source>
        <dbReference type="ARBA" id="ARBA00023136"/>
    </source>
</evidence>
<keyword evidence="4 6" id="KW-1133">Transmembrane helix</keyword>
<feature type="transmembrane region" description="Helical" evidence="6">
    <location>
        <begin position="284"/>
        <end position="302"/>
    </location>
</feature>
<feature type="domain" description="Cation/H+ exchanger transmembrane" evidence="7">
    <location>
        <begin position="98"/>
        <end position="484"/>
    </location>
</feature>
<evidence type="ECO:0000256" key="4">
    <source>
        <dbReference type="ARBA" id="ARBA00022989"/>
    </source>
</evidence>
<dbReference type="Pfam" id="PF00999">
    <property type="entry name" value="Na_H_Exchanger"/>
    <property type="match status" value="1"/>
</dbReference>
<protein>
    <recommendedName>
        <fullName evidence="7">Cation/H+ exchanger transmembrane domain-containing protein</fullName>
    </recommendedName>
</protein>
<evidence type="ECO:0000313" key="8">
    <source>
        <dbReference type="EMBL" id="KAK0428981.1"/>
    </source>
</evidence>
<feature type="transmembrane region" description="Helical" evidence="6">
    <location>
        <begin position="89"/>
        <end position="109"/>
    </location>
</feature>
<dbReference type="Gene3D" id="1.20.1530.20">
    <property type="match status" value="1"/>
</dbReference>
<accession>A0AA39ISL1</accession>
<feature type="transmembrane region" description="Helical" evidence="6">
    <location>
        <begin position="399"/>
        <end position="420"/>
    </location>
</feature>
<dbReference type="InterPro" id="IPR038770">
    <property type="entry name" value="Na+/solute_symporter_sf"/>
</dbReference>
<feature type="transmembrane region" description="Helical" evidence="6">
    <location>
        <begin position="472"/>
        <end position="491"/>
    </location>
</feature>
<dbReference type="EMBL" id="JAUCMV010000001">
    <property type="protein sequence ID" value="KAK0428981.1"/>
    <property type="molecule type" value="Genomic_DNA"/>
</dbReference>
<evidence type="ECO:0000259" key="7">
    <source>
        <dbReference type="Pfam" id="PF00999"/>
    </source>
</evidence>
<sequence length="503" mass="53837">MTVSISEDSELKTLQSSEETRISVEDGSGSPFQKRFQKTTISVASFLLFSAFIYVGVTTVLHKSPINPFAPVNSTNSTNSDEVYRYGDTILSVAIFLLASLASGFVVDLCRLPPLLGMLLVGIVLKNIAATSEVLYVENSVGIFIRKFAFLVILLRGGMGLDARTLMRMKGACLRLAFLPCTIEAVAVALAAKVLLGLNIIFGFVLGFILAAVSPAVVVPGMLDIRDRGLGVRAGVPTLVTAAASIDDVYAITAFSLALSMAFSSGDNTLWGLIFNIIRAPIEVLFGVVFGVLGGVVLWYLPSPEALQRHFLRVALLLAMATTFMFGSISADAETVGPIAVLVAAFVVPFKWSADLVEGQTKTVEEEALAQMWNFCLQPLLFTLIGYQLDLSLLSSSLLLSGFLVLAAGLTVRLLAAFFAALGSGLNKKERLYVAFSWLPKATVQAALAPVVLDYVNANPEMESLRSVGTTILTIAVLSILLTAPVGAFLMRFTASKLLRRDL</sequence>
<evidence type="ECO:0000256" key="6">
    <source>
        <dbReference type="SAM" id="Phobius"/>
    </source>
</evidence>
<feature type="transmembrane region" description="Helical" evidence="6">
    <location>
        <begin position="41"/>
        <end position="61"/>
    </location>
</feature>
<comment type="subcellular location">
    <subcellularLocation>
        <location evidence="1">Membrane</location>
        <topology evidence="1">Multi-pass membrane protein</topology>
    </subcellularLocation>
</comment>
<keyword evidence="9" id="KW-1185">Reference proteome</keyword>
<reference evidence="8" key="1">
    <citation type="submission" date="2023-06" db="EMBL/GenBank/DDBJ databases">
        <title>Genomic analysis of the entomopathogenic nematode Steinernema hermaphroditum.</title>
        <authorList>
            <person name="Schwarz E.M."/>
            <person name="Heppert J.K."/>
            <person name="Baniya A."/>
            <person name="Schwartz H.T."/>
            <person name="Tan C.-H."/>
            <person name="Antoshechkin I."/>
            <person name="Sternberg P.W."/>
            <person name="Goodrich-Blair H."/>
            <person name="Dillman A.R."/>
        </authorList>
    </citation>
    <scope>NUCLEOTIDE SEQUENCE</scope>
    <source>
        <strain evidence="8">PS9179</strain>
        <tissue evidence="8">Whole animal</tissue>
    </source>
</reference>
<dbReference type="GO" id="GO:0015297">
    <property type="term" value="F:antiporter activity"/>
    <property type="evidence" value="ECO:0007669"/>
    <property type="project" value="InterPro"/>
</dbReference>
<feature type="transmembrane region" description="Helical" evidence="6">
    <location>
        <begin position="116"/>
        <end position="137"/>
    </location>
</feature>
<keyword evidence="3 6" id="KW-0812">Transmembrane</keyword>
<organism evidence="8 9">
    <name type="scientific">Steinernema hermaphroditum</name>
    <dbReference type="NCBI Taxonomy" id="289476"/>
    <lineage>
        <taxon>Eukaryota</taxon>
        <taxon>Metazoa</taxon>
        <taxon>Ecdysozoa</taxon>
        <taxon>Nematoda</taxon>
        <taxon>Chromadorea</taxon>
        <taxon>Rhabditida</taxon>
        <taxon>Tylenchina</taxon>
        <taxon>Panagrolaimomorpha</taxon>
        <taxon>Strongyloidoidea</taxon>
        <taxon>Steinernematidae</taxon>
        <taxon>Steinernema</taxon>
    </lineage>
</organism>
<dbReference type="GO" id="GO:0016020">
    <property type="term" value="C:membrane"/>
    <property type="evidence" value="ECO:0007669"/>
    <property type="project" value="UniProtKB-SubCell"/>
</dbReference>
<comment type="caution">
    <text evidence="8">The sequence shown here is derived from an EMBL/GenBank/DDBJ whole genome shotgun (WGS) entry which is preliminary data.</text>
</comment>
<feature type="transmembrane region" description="Helical" evidence="6">
    <location>
        <begin position="239"/>
        <end position="264"/>
    </location>
</feature>
<evidence type="ECO:0000313" key="9">
    <source>
        <dbReference type="Proteomes" id="UP001175271"/>
    </source>
</evidence>
<gene>
    <name evidence="8" type="ORF">QR680_011120</name>
</gene>
<feature type="transmembrane region" description="Helical" evidence="6">
    <location>
        <begin position="432"/>
        <end position="452"/>
    </location>
</feature>
<dbReference type="Proteomes" id="UP001175271">
    <property type="component" value="Unassembled WGS sequence"/>
</dbReference>
<proteinExistence type="inferred from homology"/>
<dbReference type="InterPro" id="IPR051843">
    <property type="entry name" value="CPA1_transporter"/>
</dbReference>
<keyword evidence="5 6" id="KW-0472">Membrane</keyword>
<dbReference type="AlphaFoldDB" id="A0AA39ISL1"/>
<dbReference type="GO" id="GO:1902600">
    <property type="term" value="P:proton transmembrane transport"/>
    <property type="evidence" value="ECO:0007669"/>
    <property type="project" value="InterPro"/>
</dbReference>
<evidence type="ECO:0000256" key="3">
    <source>
        <dbReference type="ARBA" id="ARBA00022692"/>
    </source>
</evidence>
<feature type="transmembrane region" description="Helical" evidence="6">
    <location>
        <begin position="198"/>
        <end position="219"/>
    </location>
</feature>
<evidence type="ECO:0000256" key="2">
    <source>
        <dbReference type="ARBA" id="ARBA00007367"/>
    </source>
</evidence>